<gene>
    <name evidence="3" type="ORF">CDD81_2966</name>
</gene>
<proteinExistence type="predicted"/>
<keyword evidence="1" id="KW-0175">Coiled coil</keyword>
<reference evidence="3 4" key="1">
    <citation type="submission" date="2017-06" db="EMBL/GenBank/DDBJ databases">
        <title>Ant-infecting Ophiocordyceps genomes reveal a high diversity of potential behavioral manipulation genes and a possible major role for enterotoxins.</title>
        <authorList>
            <person name="De Bekker C."/>
            <person name="Evans H.C."/>
            <person name="Brachmann A."/>
            <person name="Hughes D.P."/>
        </authorList>
    </citation>
    <scope>NUCLEOTIDE SEQUENCE [LARGE SCALE GENOMIC DNA]</scope>
    <source>
        <strain evidence="3 4">Map64</strain>
    </source>
</reference>
<feature type="compositionally biased region" description="Low complexity" evidence="2">
    <location>
        <begin position="76"/>
        <end position="95"/>
    </location>
</feature>
<organism evidence="3 4">
    <name type="scientific">Ophiocordyceps australis</name>
    <dbReference type="NCBI Taxonomy" id="1399860"/>
    <lineage>
        <taxon>Eukaryota</taxon>
        <taxon>Fungi</taxon>
        <taxon>Dikarya</taxon>
        <taxon>Ascomycota</taxon>
        <taxon>Pezizomycotina</taxon>
        <taxon>Sordariomycetes</taxon>
        <taxon>Hypocreomycetidae</taxon>
        <taxon>Hypocreales</taxon>
        <taxon>Ophiocordycipitaceae</taxon>
        <taxon>Ophiocordyceps</taxon>
    </lineage>
</organism>
<name>A0A2C5YEP6_9HYPO</name>
<feature type="region of interest" description="Disordered" evidence="2">
    <location>
        <begin position="157"/>
        <end position="178"/>
    </location>
</feature>
<dbReference type="Proteomes" id="UP000226192">
    <property type="component" value="Unassembled WGS sequence"/>
</dbReference>
<evidence type="ECO:0000313" key="4">
    <source>
        <dbReference type="Proteomes" id="UP000226192"/>
    </source>
</evidence>
<evidence type="ECO:0000256" key="2">
    <source>
        <dbReference type="SAM" id="MobiDB-lite"/>
    </source>
</evidence>
<feature type="compositionally biased region" description="Basic and acidic residues" evidence="2">
    <location>
        <begin position="8"/>
        <end position="18"/>
    </location>
</feature>
<sequence>MPWKKLQKRDFSIHRDVHAPTSPQDNSQLDVKRLTAAWTAPKSLGPASTGFLNSMPARAIATSKALPANATIRSVSSLDASDSSPPRSSSPNSPSCAYPAMGSSQHDSSPPPVRLKPADLVPRSVSGPNSISAAPAPAIAAVSSRWAVNGVRTLDPAHDAADSQDADPGQWDSTIGKAGLGKTGRVINKLVSDNDALKRDIQIERLRADEAKQAAKLIEDKMERMASEYEGRLLEATVTKTLLARKERQVETLSAAVEAERAKATAALDREASWRRELDRVRSDASTRVDEASGYAQLIEGRYNVVASHWRHRGDEVRRALSRIRSDIDALVDQRHADDDRIRILRDLCDQQDSNIRLLRRQRDDMARLFDNYKRTQEDDLRHIRSQARAREEEQEHLLTEAREALAKLRWALNVKANVSDAQ</sequence>
<evidence type="ECO:0000313" key="3">
    <source>
        <dbReference type="EMBL" id="PHH67197.1"/>
    </source>
</evidence>
<dbReference type="STRING" id="1399860.A0A2C5YEP6"/>
<dbReference type="AlphaFoldDB" id="A0A2C5YEP6"/>
<evidence type="ECO:0000256" key="1">
    <source>
        <dbReference type="SAM" id="Coils"/>
    </source>
</evidence>
<accession>A0A2C5YEP6</accession>
<evidence type="ECO:0008006" key="5">
    <source>
        <dbReference type="Google" id="ProtNLM"/>
    </source>
</evidence>
<feature type="coiled-coil region" evidence="1">
    <location>
        <begin position="194"/>
        <end position="263"/>
    </location>
</feature>
<keyword evidence="4" id="KW-1185">Reference proteome</keyword>
<dbReference type="OrthoDB" id="3918393at2759"/>
<feature type="region of interest" description="Disordered" evidence="2">
    <location>
        <begin position="1"/>
        <end position="30"/>
    </location>
</feature>
<protein>
    <recommendedName>
        <fullName evidence="5">SWI5-dependent HO expression protein 3</fullName>
    </recommendedName>
</protein>
<dbReference type="EMBL" id="NJET01000002">
    <property type="protein sequence ID" value="PHH67197.1"/>
    <property type="molecule type" value="Genomic_DNA"/>
</dbReference>
<comment type="caution">
    <text evidence="3">The sequence shown here is derived from an EMBL/GenBank/DDBJ whole genome shotgun (WGS) entry which is preliminary data.</text>
</comment>
<feature type="region of interest" description="Disordered" evidence="2">
    <location>
        <begin position="76"/>
        <end position="133"/>
    </location>
</feature>